<keyword evidence="1 3" id="KW-0479">Metal-binding</keyword>
<evidence type="ECO:0000313" key="5">
    <source>
        <dbReference type="Proteomes" id="UP000051451"/>
    </source>
</evidence>
<comment type="caution">
    <text evidence="4">The sequence shown here is derived from an EMBL/GenBank/DDBJ whole genome shotgun (WGS) entry which is preliminary data.</text>
</comment>
<dbReference type="GO" id="GO:0004536">
    <property type="term" value="F:DNA nuclease activity"/>
    <property type="evidence" value="ECO:0007669"/>
    <property type="project" value="InterPro"/>
</dbReference>
<dbReference type="PIRSF" id="PIRSF005902">
    <property type="entry name" value="DNase_TatD"/>
    <property type="match status" value="1"/>
</dbReference>
<dbReference type="PANTHER" id="PTHR46124">
    <property type="entry name" value="D-AMINOACYL-TRNA DEACYLASE"/>
    <property type="match status" value="1"/>
</dbReference>
<feature type="binding site" evidence="3">
    <location>
        <position position="8"/>
    </location>
    <ligand>
        <name>a divalent metal cation</name>
        <dbReference type="ChEBI" id="CHEBI:60240"/>
        <label>1</label>
    </ligand>
</feature>
<feature type="binding site" evidence="3">
    <location>
        <position position="10"/>
    </location>
    <ligand>
        <name>a divalent metal cation</name>
        <dbReference type="ChEBI" id="CHEBI:60240"/>
        <label>1</label>
    </ligand>
</feature>
<evidence type="ECO:0000256" key="1">
    <source>
        <dbReference type="ARBA" id="ARBA00022723"/>
    </source>
</evidence>
<proteinExistence type="predicted"/>
<feature type="binding site" evidence="3">
    <location>
        <position position="204"/>
    </location>
    <ligand>
        <name>a divalent metal cation</name>
        <dbReference type="ChEBI" id="CHEBI:60240"/>
        <label>1</label>
    </ligand>
</feature>
<dbReference type="GO" id="GO:0005829">
    <property type="term" value="C:cytosol"/>
    <property type="evidence" value="ECO:0007669"/>
    <property type="project" value="TreeGrafter"/>
</dbReference>
<gene>
    <name evidence="4" type="ORF">FC89_GL001799</name>
</gene>
<feature type="binding site" evidence="3">
    <location>
        <position position="129"/>
    </location>
    <ligand>
        <name>a divalent metal cation</name>
        <dbReference type="ChEBI" id="CHEBI:60240"/>
        <label>2</label>
    </ligand>
</feature>
<dbReference type="FunFam" id="3.20.20.140:FF:000005">
    <property type="entry name" value="TatD family hydrolase"/>
    <property type="match status" value="1"/>
</dbReference>
<accession>A0A0R1VR68</accession>
<dbReference type="InterPro" id="IPR015991">
    <property type="entry name" value="TatD/YcfH-like"/>
</dbReference>
<reference evidence="4 5" key="1">
    <citation type="journal article" date="2015" name="Genome Announc.">
        <title>Expanding the biotechnology potential of lactobacilli through comparative genomics of 213 strains and associated genera.</title>
        <authorList>
            <person name="Sun Z."/>
            <person name="Harris H.M."/>
            <person name="McCann A."/>
            <person name="Guo C."/>
            <person name="Argimon S."/>
            <person name="Zhang W."/>
            <person name="Yang X."/>
            <person name="Jeffery I.B."/>
            <person name="Cooney J.C."/>
            <person name="Kagawa T.F."/>
            <person name="Liu W."/>
            <person name="Song Y."/>
            <person name="Salvetti E."/>
            <person name="Wrobel A."/>
            <person name="Rasinkangas P."/>
            <person name="Parkhill J."/>
            <person name="Rea M.C."/>
            <person name="O'Sullivan O."/>
            <person name="Ritari J."/>
            <person name="Douillard F.P."/>
            <person name="Paul Ross R."/>
            <person name="Yang R."/>
            <person name="Briner A.E."/>
            <person name="Felis G.E."/>
            <person name="de Vos W.M."/>
            <person name="Barrangou R."/>
            <person name="Klaenhammer T.R."/>
            <person name="Caufield P.W."/>
            <person name="Cui Y."/>
            <person name="Zhang H."/>
            <person name="O'Toole P.W."/>
        </authorList>
    </citation>
    <scope>NUCLEOTIDE SEQUENCE [LARGE SCALE GENOMIC DNA]</scope>
    <source>
        <strain evidence="4 5">DSM 18630</strain>
    </source>
</reference>
<dbReference type="EMBL" id="AZGB01000002">
    <property type="protein sequence ID" value="KRM08114.1"/>
    <property type="molecule type" value="Genomic_DNA"/>
</dbReference>
<dbReference type="STRING" id="1423750.FC89_GL001799"/>
<protein>
    <submittedName>
        <fullName evidence="4">TatD family deoxyribonuclease</fullName>
    </submittedName>
</protein>
<sequence>MLTIFDSHTHINDLAFAADLPDVIVRAHAWGVQKMLVLAGDSASFSRLQKLWQLDPNIYGAAGCHPEDAARFNEAELLDLTQKLQLPQMKALGEIGLDYHCSVAPELQQQVFWQQLQLAKELKLPVSIHNRDAFADTYQILKDAQISDIGGVMHSFNGNAAWAEKFLHLGMYLSFSGVVTFKNAAEVREAFLATPLDRILVETDAPYLAPLPYRGQQNEPGFTRMTVEYLAKLRQLPVEQLADQTYQNTLKLLRI</sequence>
<dbReference type="NCBIfam" id="TIGR00010">
    <property type="entry name" value="YchF/TatD family DNA exonuclease"/>
    <property type="match status" value="1"/>
</dbReference>
<dbReference type="Proteomes" id="UP000051451">
    <property type="component" value="Unassembled WGS sequence"/>
</dbReference>
<dbReference type="CDD" id="cd01310">
    <property type="entry name" value="TatD_DNAse"/>
    <property type="match status" value="1"/>
</dbReference>
<keyword evidence="2" id="KW-0378">Hydrolase</keyword>
<dbReference type="InterPro" id="IPR032466">
    <property type="entry name" value="Metal_Hydrolase"/>
</dbReference>
<dbReference type="GO" id="GO:0016788">
    <property type="term" value="F:hydrolase activity, acting on ester bonds"/>
    <property type="evidence" value="ECO:0007669"/>
    <property type="project" value="InterPro"/>
</dbReference>
<dbReference type="PANTHER" id="PTHR46124:SF2">
    <property type="entry name" value="D-AMINOACYL-TRNA DEACYLASE"/>
    <property type="match status" value="1"/>
</dbReference>
<evidence type="ECO:0000256" key="3">
    <source>
        <dbReference type="PIRSR" id="PIRSR005902-1"/>
    </source>
</evidence>
<feature type="binding site" evidence="3">
    <location>
        <position position="94"/>
    </location>
    <ligand>
        <name>a divalent metal cation</name>
        <dbReference type="ChEBI" id="CHEBI:60240"/>
        <label>1</label>
    </ligand>
</feature>
<organism evidence="4 5">
    <name type="scientific">Liquorilactobacillus ghanensis DSM 18630</name>
    <dbReference type="NCBI Taxonomy" id="1423750"/>
    <lineage>
        <taxon>Bacteria</taxon>
        <taxon>Bacillati</taxon>
        <taxon>Bacillota</taxon>
        <taxon>Bacilli</taxon>
        <taxon>Lactobacillales</taxon>
        <taxon>Lactobacillaceae</taxon>
        <taxon>Liquorilactobacillus</taxon>
    </lineage>
</organism>
<dbReference type="PROSITE" id="PS01137">
    <property type="entry name" value="TATD_1"/>
    <property type="match status" value="1"/>
</dbReference>
<dbReference type="InterPro" id="IPR018228">
    <property type="entry name" value="DNase_TatD-rel_CS"/>
</dbReference>
<feature type="binding site" evidence="3">
    <location>
        <position position="154"/>
    </location>
    <ligand>
        <name>a divalent metal cation</name>
        <dbReference type="ChEBI" id="CHEBI:60240"/>
        <label>2</label>
    </ligand>
</feature>
<evidence type="ECO:0000256" key="2">
    <source>
        <dbReference type="ARBA" id="ARBA00022801"/>
    </source>
</evidence>
<dbReference type="AlphaFoldDB" id="A0A0R1VR68"/>
<dbReference type="GO" id="GO:0046872">
    <property type="term" value="F:metal ion binding"/>
    <property type="evidence" value="ECO:0007669"/>
    <property type="project" value="UniProtKB-KW"/>
</dbReference>
<dbReference type="SUPFAM" id="SSF51556">
    <property type="entry name" value="Metallo-dependent hydrolases"/>
    <property type="match status" value="1"/>
</dbReference>
<evidence type="ECO:0000313" key="4">
    <source>
        <dbReference type="EMBL" id="KRM08114.1"/>
    </source>
</evidence>
<dbReference type="Gene3D" id="3.20.20.140">
    <property type="entry name" value="Metal-dependent hydrolases"/>
    <property type="match status" value="1"/>
</dbReference>
<dbReference type="PATRIC" id="fig|1423750.3.peg.1844"/>
<name>A0A0R1VR68_9LACO</name>
<keyword evidence="5" id="KW-1185">Reference proteome</keyword>
<dbReference type="Pfam" id="PF01026">
    <property type="entry name" value="TatD_DNase"/>
    <property type="match status" value="1"/>
</dbReference>
<dbReference type="InterPro" id="IPR001130">
    <property type="entry name" value="TatD-like"/>
</dbReference>